<evidence type="ECO:0000313" key="2">
    <source>
        <dbReference type="Proteomes" id="UP000271889"/>
    </source>
</evidence>
<reference evidence="1 2" key="1">
    <citation type="submission" date="2018-11" db="EMBL/GenBank/DDBJ databases">
        <authorList>
            <consortium name="Pathogen Informatics"/>
        </authorList>
    </citation>
    <scope>NUCLEOTIDE SEQUENCE [LARGE SCALE GENOMIC DNA]</scope>
</reference>
<keyword evidence="2" id="KW-1185">Reference proteome</keyword>
<sequence length="126" mass="12849">MVVEVVLVVRGGGDGGLVVPGDGNGNYGECVLVVMVMMVVDGGGSSFGSAWCDRVLVVCGDGGGIIMVVYGSDGSGGSVGSALVVMMSTVLNGDDSCGALIWWSLPLPQVTFHIYFRESAVLELSE</sequence>
<evidence type="ECO:0000313" key="1">
    <source>
        <dbReference type="EMBL" id="VDN36207.1"/>
    </source>
</evidence>
<gene>
    <name evidence="1" type="ORF">CGOC_LOCUS13146</name>
</gene>
<accession>A0A3P7NQA8</accession>
<dbReference type="Proteomes" id="UP000271889">
    <property type="component" value="Unassembled WGS sequence"/>
</dbReference>
<name>A0A3P7NQA8_CYLGO</name>
<dbReference type="EMBL" id="UYRV01128661">
    <property type="protein sequence ID" value="VDN36207.1"/>
    <property type="molecule type" value="Genomic_DNA"/>
</dbReference>
<organism evidence="1 2">
    <name type="scientific">Cylicostephanus goldi</name>
    <name type="common">Nematode worm</name>
    <dbReference type="NCBI Taxonomy" id="71465"/>
    <lineage>
        <taxon>Eukaryota</taxon>
        <taxon>Metazoa</taxon>
        <taxon>Ecdysozoa</taxon>
        <taxon>Nematoda</taxon>
        <taxon>Chromadorea</taxon>
        <taxon>Rhabditida</taxon>
        <taxon>Rhabditina</taxon>
        <taxon>Rhabditomorpha</taxon>
        <taxon>Strongyloidea</taxon>
        <taxon>Strongylidae</taxon>
        <taxon>Cylicostephanus</taxon>
    </lineage>
</organism>
<proteinExistence type="predicted"/>
<dbReference type="AlphaFoldDB" id="A0A3P7NQA8"/>
<protein>
    <submittedName>
        <fullName evidence="1">Uncharacterized protein</fullName>
    </submittedName>
</protein>